<evidence type="ECO:0000256" key="9">
    <source>
        <dbReference type="ARBA" id="ARBA00023242"/>
    </source>
</evidence>
<evidence type="ECO:0000256" key="3">
    <source>
        <dbReference type="ARBA" id="ARBA00022771"/>
    </source>
</evidence>
<dbReference type="PROSITE" id="PS51030">
    <property type="entry name" value="NUCLEAR_REC_DBD_2"/>
    <property type="match status" value="1"/>
</dbReference>
<comment type="subcellular location">
    <subcellularLocation>
        <location evidence="1">Nucleus</location>
    </subcellularLocation>
</comment>
<accession>A0A8K0K4N6</accession>
<keyword evidence="2" id="KW-0479">Metal-binding</keyword>
<dbReference type="GO" id="GO:0043565">
    <property type="term" value="F:sequence-specific DNA binding"/>
    <property type="evidence" value="ECO:0007669"/>
    <property type="project" value="InterPro"/>
</dbReference>
<dbReference type="InterPro" id="IPR013088">
    <property type="entry name" value="Znf_NHR/GATA"/>
</dbReference>
<feature type="compositionally biased region" description="Acidic residues" evidence="10">
    <location>
        <begin position="445"/>
        <end position="467"/>
    </location>
</feature>
<reference evidence="12" key="1">
    <citation type="submission" date="2013-04" db="EMBL/GenBank/DDBJ databases">
        <authorList>
            <person name="Qu J."/>
            <person name="Murali S.C."/>
            <person name="Bandaranaike D."/>
            <person name="Bellair M."/>
            <person name="Blankenburg K."/>
            <person name="Chao H."/>
            <person name="Dinh H."/>
            <person name="Doddapaneni H."/>
            <person name="Downs B."/>
            <person name="Dugan-Rocha S."/>
            <person name="Elkadiri S."/>
            <person name="Gnanaolivu R.D."/>
            <person name="Hernandez B."/>
            <person name="Javaid M."/>
            <person name="Jayaseelan J.C."/>
            <person name="Lee S."/>
            <person name="Li M."/>
            <person name="Ming W."/>
            <person name="Munidasa M."/>
            <person name="Muniz J."/>
            <person name="Nguyen L."/>
            <person name="Ongeri F."/>
            <person name="Osuji N."/>
            <person name="Pu L.-L."/>
            <person name="Puazo M."/>
            <person name="Qu C."/>
            <person name="Quiroz J."/>
            <person name="Raj R."/>
            <person name="Weissenberger G."/>
            <person name="Xin Y."/>
            <person name="Zou X."/>
            <person name="Han Y."/>
            <person name="Richards S."/>
            <person name="Worley K."/>
            <person name="Muzny D."/>
            <person name="Gibbs R."/>
        </authorList>
    </citation>
    <scope>NUCLEOTIDE SEQUENCE</scope>
    <source>
        <strain evidence="12">Sampled in the wild</strain>
    </source>
</reference>
<feature type="compositionally biased region" description="Pro residues" evidence="10">
    <location>
        <begin position="309"/>
        <end position="318"/>
    </location>
</feature>
<dbReference type="AlphaFoldDB" id="A0A8K0K4N6"/>
<feature type="region of interest" description="Disordered" evidence="10">
    <location>
        <begin position="309"/>
        <end position="353"/>
    </location>
</feature>
<dbReference type="OrthoDB" id="5850793at2759"/>
<keyword evidence="6" id="KW-0238">DNA-binding</keyword>
<feature type="region of interest" description="Disordered" evidence="10">
    <location>
        <begin position="118"/>
        <end position="144"/>
    </location>
</feature>
<dbReference type="Proteomes" id="UP000792457">
    <property type="component" value="Unassembled WGS sequence"/>
</dbReference>
<gene>
    <name evidence="12" type="ORF">J437_LFUL004234</name>
</gene>
<feature type="compositionally biased region" description="Acidic residues" evidence="10">
    <location>
        <begin position="198"/>
        <end position="207"/>
    </location>
</feature>
<keyword evidence="5" id="KW-0805">Transcription regulation</keyword>
<evidence type="ECO:0000256" key="1">
    <source>
        <dbReference type="ARBA" id="ARBA00004123"/>
    </source>
</evidence>
<evidence type="ECO:0000256" key="10">
    <source>
        <dbReference type="SAM" id="MobiDB-lite"/>
    </source>
</evidence>
<evidence type="ECO:0000313" key="13">
    <source>
        <dbReference type="Proteomes" id="UP000792457"/>
    </source>
</evidence>
<name>A0A8K0K4N6_LADFU</name>
<dbReference type="GO" id="GO:0003700">
    <property type="term" value="F:DNA-binding transcription factor activity"/>
    <property type="evidence" value="ECO:0007669"/>
    <property type="project" value="InterPro"/>
</dbReference>
<feature type="compositionally biased region" description="Basic and acidic residues" evidence="10">
    <location>
        <begin position="208"/>
        <end position="218"/>
    </location>
</feature>
<feature type="compositionally biased region" description="Polar residues" evidence="10">
    <location>
        <begin position="226"/>
        <end position="244"/>
    </location>
</feature>
<organism evidence="12 13">
    <name type="scientific">Ladona fulva</name>
    <name type="common">Scarce chaser dragonfly</name>
    <name type="synonym">Libellula fulva</name>
    <dbReference type="NCBI Taxonomy" id="123851"/>
    <lineage>
        <taxon>Eukaryota</taxon>
        <taxon>Metazoa</taxon>
        <taxon>Ecdysozoa</taxon>
        <taxon>Arthropoda</taxon>
        <taxon>Hexapoda</taxon>
        <taxon>Insecta</taxon>
        <taxon>Pterygota</taxon>
        <taxon>Palaeoptera</taxon>
        <taxon>Odonata</taxon>
        <taxon>Epiprocta</taxon>
        <taxon>Anisoptera</taxon>
        <taxon>Libelluloidea</taxon>
        <taxon>Libellulidae</taxon>
        <taxon>Ladona</taxon>
    </lineage>
</organism>
<keyword evidence="3" id="KW-0863">Zinc-finger</keyword>
<evidence type="ECO:0000259" key="11">
    <source>
        <dbReference type="PROSITE" id="PS51030"/>
    </source>
</evidence>
<dbReference type="Gene3D" id="3.30.50.10">
    <property type="entry name" value="Erythroid Transcription Factor GATA-1, subunit A"/>
    <property type="match status" value="1"/>
</dbReference>
<evidence type="ECO:0000256" key="7">
    <source>
        <dbReference type="ARBA" id="ARBA00023163"/>
    </source>
</evidence>
<sequence>MKTRSFFGRTYNNLGSISECKSGGICVIDKKNRTSCKACRLRKCLMVGMSKSGSRYGRRSNWFKIHCLLQEQAAAAGNGPPVSPGTGLVGGVDPVTGQQQSAAFAAALQGLYGGQRGVPRPGSFPFPPGAINFPSGWKKEQEELDEKKNHITANNNNTNGVLDEEERVALLRAAMQGGVLKSGSRSPESEKSKGTTGGEEDEEDEKDGDGSEDGKEGGGSRAASIGGQSRPSEVSSPSDTNPSPFSERDFHHHYQQAYQQYQRAGAMMRSSSCPVPSLSPAVAPTPFSPVFAIHPRLLYPVVAPHLPPPPPPLPPPPTQHHSPSPIAPSRSPTGDAVRPGGLPGVGSASSPLHKLGTTAFTHRAPGEGGVPPGGAMGGFPSADLLLYANPPLAGVAVEQVEPIDLSIRSSSINGETGSRKRKRRRTGRIWGHEGVKDGGMRDSDEGSEDEYEEDVDEGEEEEEEEEGTSSKKHLLSMPMDLTRRPTEIPQSG</sequence>
<evidence type="ECO:0000256" key="6">
    <source>
        <dbReference type="ARBA" id="ARBA00023125"/>
    </source>
</evidence>
<evidence type="ECO:0000256" key="2">
    <source>
        <dbReference type="ARBA" id="ARBA00022723"/>
    </source>
</evidence>
<dbReference type="InterPro" id="IPR050200">
    <property type="entry name" value="Nuclear_hormone_rcpt_NR3"/>
</dbReference>
<feature type="region of interest" description="Disordered" evidence="10">
    <location>
        <begin position="402"/>
        <end position="492"/>
    </location>
</feature>
<evidence type="ECO:0000256" key="4">
    <source>
        <dbReference type="ARBA" id="ARBA00022833"/>
    </source>
</evidence>
<feature type="domain" description="Nuclear receptor" evidence="11">
    <location>
        <begin position="1"/>
        <end position="56"/>
    </location>
</feature>
<evidence type="ECO:0000256" key="5">
    <source>
        <dbReference type="ARBA" id="ARBA00023015"/>
    </source>
</evidence>
<comment type="caution">
    <text evidence="12">The sequence shown here is derived from an EMBL/GenBank/DDBJ whole genome shotgun (WGS) entry which is preliminary data.</text>
</comment>
<proteinExistence type="predicted"/>
<protein>
    <recommendedName>
        <fullName evidence="11">Nuclear receptor domain-containing protein</fullName>
    </recommendedName>
</protein>
<keyword evidence="9" id="KW-0539">Nucleus</keyword>
<reference evidence="12" key="2">
    <citation type="submission" date="2017-10" db="EMBL/GenBank/DDBJ databases">
        <title>Ladona fulva Genome sequencing and assembly.</title>
        <authorList>
            <person name="Murali S."/>
            <person name="Richards S."/>
            <person name="Bandaranaike D."/>
            <person name="Bellair M."/>
            <person name="Blankenburg K."/>
            <person name="Chao H."/>
            <person name="Dinh H."/>
            <person name="Doddapaneni H."/>
            <person name="Dugan-Rocha S."/>
            <person name="Elkadiri S."/>
            <person name="Gnanaolivu R."/>
            <person name="Hernandez B."/>
            <person name="Skinner E."/>
            <person name="Javaid M."/>
            <person name="Lee S."/>
            <person name="Li M."/>
            <person name="Ming W."/>
            <person name="Munidasa M."/>
            <person name="Muniz J."/>
            <person name="Nguyen L."/>
            <person name="Hughes D."/>
            <person name="Osuji N."/>
            <person name="Pu L.-L."/>
            <person name="Puazo M."/>
            <person name="Qu C."/>
            <person name="Quiroz J."/>
            <person name="Raj R."/>
            <person name="Weissenberger G."/>
            <person name="Xin Y."/>
            <person name="Zou X."/>
            <person name="Han Y."/>
            <person name="Worley K."/>
            <person name="Muzny D."/>
            <person name="Gibbs R."/>
        </authorList>
    </citation>
    <scope>NUCLEOTIDE SEQUENCE</scope>
    <source>
        <strain evidence="12">Sampled in the wild</strain>
    </source>
</reference>
<dbReference type="InterPro" id="IPR001628">
    <property type="entry name" value="Znf_hrmn_rcpt"/>
</dbReference>
<evidence type="ECO:0000256" key="8">
    <source>
        <dbReference type="ARBA" id="ARBA00023170"/>
    </source>
</evidence>
<dbReference type="EMBL" id="KZ308330">
    <property type="protein sequence ID" value="KAG8227622.1"/>
    <property type="molecule type" value="Genomic_DNA"/>
</dbReference>
<dbReference type="Pfam" id="PF00105">
    <property type="entry name" value="zf-C4"/>
    <property type="match status" value="1"/>
</dbReference>
<dbReference type="SUPFAM" id="SSF57716">
    <property type="entry name" value="Glucocorticoid receptor-like (DNA-binding domain)"/>
    <property type="match status" value="1"/>
</dbReference>
<dbReference type="PANTHER" id="PTHR48092">
    <property type="entry name" value="KNIRPS-RELATED PROTEIN-RELATED"/>
    <property type="match status" value="1"/>
</dbReference>
<dbReference type="GO" id="GO:0005634">
    <property type="term" value="C:nucleus"/>
    <property type="evidence" value="ECO:0007669"/>
    <property type="project" value="UniProtKB-SubCell"/>
</dbReference>
<keyword evidence="13" id="KW-1185">Reference proteome</keyword>
<feature type="compositionally biased region" description="Basic and acidic residues" evidence="10">
    <location>
        <begin position="430"/>
        <end position="444"/>
    </location>
</feature>
<feature type="region of interest" description="Disordered" evidence="10">
    <location>
        <begin position="178"/>
        <end position="253"/>
    </location>
</feature>
<evidence type="ECO:0000313" key="12">
    <source>
        <dbReference type="EMBL" id="KAG8227622.1"/>
    </source>
</evidence>
<keyword evidence="4" id="KW-0862">Zinc</keyword>
<dbReference type="SMART" id="SM00399">
    <property type="entry name" value="ZnF_C4"/>
    <property type="match status" value="1"/>
</dbReference>
<dbReference type="GO" id="GO:0008270">
    <property type="term" value="F:zinc ion binding"/>
    <property type="evidence" value="ECO:0007669"/>
    <property type="project" value="UniProtKB-KW"/>
</dbReference>
<keyword evidence="8" id="KW-0675">Receptor</keyword>
<keyword evidence="7" id="KW-0804">Transcription</keyword>